<keyword evidence="7 10" id="KW-0460">Magnesium</keyword>
<evidence type="ECO:0000256" key="6">
    <source>
        <dbReference type="ARBA" id="ARBA00056497"/>
    </source>
</evidence>
<dbReference type="NCBIfam" id="TIGR00222">
    <property type="entry name" value="panB"/>
    <property type="match status" value="1"/>
</dbReference>
<organism evidence="11 12">
    <name type="scientific">Desulfocicer vacuolatum DSM 3385</name>
    <dbReference type="NCBI Taxonomy" id="1121400"/>
    <lineage>
        <taxon>Bacteria</taxon>
        <taxon>Pseudomonadati</taxon>
        <taxon>Thermodesulfobacteriota</taxon>
        <taxon>Desulfobacteria</taxon>
        <taxon>Desulfobacterales</taxon>
        <taxon>Desulfobacteraceae</taxon>
        <taxon>Desulfocicer</taxon>
    </lineage>
</organism>
<keyword evidence="12" id="KW-1185">Reference proteome</keyword>
<evidence type="ECO:0000256" key="8">
    <source>
        <dbReference type="PIRSR" id="PIRSR000388-1"/>
    </source>
</evidence>
<evidence type="ECO:0000313" key="11">
    <source>
        <dbReference type="EMBL" id="SMC56037.1"/>
    </source>
</evidence>
<reference evidence="11 12" key="1">
    <citation type="submission" date="2017-04" db="EMBL/GenBank/DDBJ databases">
        <authorList>
            <person name="Afonso C.L."/>
            <person name="Miller P.J."/>
            <person name="Scott M.A."/>
            <person name="Spackman E."/>
            <person name="Goraichik I."/>
            <person name="Dimitrov K.M."/>
            <person name="Suarez D.L."/>
            <person name="Swayne D.E."/>
        </authorList>
    </citation>
    <scope>NUCLEOTIDE SEQUENCE [LARGE SCALE GENOMIC DNA]</scope>
    <source>
        <strain evidence="11 12">DSM 3385</strain>
    </source>
</reference>
<proteinExistence type="inferred from homology"/>
<keyword evidence="7" id="KW-0963">Cytoplasm</keyword>
<dbReference type="GO" id="GO:0000287">
    <property type="term" value="F:magnesium ion binding"/>
    <property type="evidence" value="ECO:0007669"/>
    <property type="project" value="TreeGrafter"/>
</dbReference>
<dbReference type="GO" id="GO:0015940">
    <property type="term" value="P:pantothenate biosynthetic process"/>
    <property type="evidence" value="ECO:0007669"/>
    <property type="project" value="UniProtKB-UniRule"/>
</dbReference>
<keyword evidence="5 7" id="KW-0808">Transferase</keyword>
<evidence type="ECO:0000256" key="9">
    <source>
        <dbReference type="PIRSR" id="PIRSR000388-2"/>
    </source>
</evidence>
<dbReference type="NCBIfam" id="NF001452">
    <property type="entry name" value="PRK00311.1"/>
    <property type="match status" value="1"/>
</dbReference>
<comment type="subcellular location">
    <subcellularLocation>
        <location evidence="7">Cytoplasm</location>
    </subcellularLocation>
</comment>
<feature type="binding site" evidence="7 9">
    <location>
        <position position="85"/>
    </location>
    <ligand>
        <name>3-methyl-2-oxobutanoate</name>
        <dbReference type="ChEBI" id="CHEBI:11851"/>
    </ligand>
</feature>
<feature type="binding site" evidence="7 9">
    <location>
        <position position="115"/>
    </location>
    <ligand>
        <name>3-methyl-2-oxobutanoate</name>
        <dbReference type="ChEBI" id="CHEBI:11851"/>
    </ligand>
</feature>
<dbReference type="GO" id="GO:0005737">
    <property type="term" value="C:cytoplasm"/>
    <property type="evidence" value="ECO:0007669"/>
    <property type="project" value="UniProtKB-SubCell"/>
</dbReference>
<dbReference type="STRING" id="1121400.SAMN02746065_104164"/>
<dbReference type="InterPro" id="IPR015813">
    <property type="entry name" value="Pyrv/PenolPyrv_kinase-like_dom"/>
</dbReference>
<dbReference type="InterPro" id="IPR040442">
    <property type="entry name" value="Pyrv_kinase-like_dom_sf"/>
</dbReference>
<feature type="binding site" evidence="7 10">
    <location>
        <position position="85"/>
    </location>
    <ligand>
        <name>Mg(2+)</name>
        <dbReference type="ChEBI" id="CHEBI:18420"/>
    </ligand>
</feature>
<dbReference type="Gene3D" id="3.20.20.60">
    <property type="entry name" value="Phosphoenolpyruvate-binding domains"/>
    <property type="match status" value="1"/>
</dbReference>
<comment type="cofactor">
    <cofactor evidence="7 10">
        <name>Mg(2+)</name>
        <dbReference type="ChEBI" id="CHEBI:18420"/>
    </cofactor>
    <text evidence="7 10">Binds 1 Mg(2+) ion per subunit.</text>
</comment>
<dbReference type="AlphaFoldDB" id="A0A1W2A5U0"/>
<dbReference type="PANTHER" id="PTHR20881:SF0">
    <property type="entry name" value="3-METHYL-2-OXOBUTANOATE HYDROXYMETHYLTRANSFERASE"/>
    <property type="match status" value="1"/>
</dbReference>
<evidence type="ECO:0000256" key="1">
    <source>
        <dbReference type="ARBA" id="ARBA00005033"/>
    </source>
</evidence>
<comment type="similarity">
    <text evidence="2 7">Belongs to the PanB family.</text>
</comment>
<dbReference type="FunFam" id="3.20.20.60:FF:000003">
    <property type="entry name" value="3-methyl-2-oxobutanoate hydroxymethyltransferase"/>
    <property type="match status" value="1"/>
</dbReference>
<dbReference type="InterPro" id="IPR003700">
    <property type="entry name" value="Pantoate_hydroxy_MeTrfase"/>
</dbReference>
<evidence type="ECO:0000313" key="12">
    <source>
        <dbReference type="Proteomes" id="UP000192418"/>
    </source>
</evidence>
<dbReference type="GO" id="GO:0032259">
    <property type="term" value="P:methylation"/>
    <property type="evidence" value="ECO:0007669"/>
    <property type="project" value="UniProtKB-KW"/>
</dbReference>
<keyword evidence="11" id="KW-0489">Methyltransferase</keyword>
<gene>
    <name evidence="7" type="primary">panB</name>
    <name evidence="11" type="ORF">SAMN02746065_104164</name>
</gene>
<accession>A0A1W2A5U0</accession>
<comment type="subunit">
    <text evidence="3 7">Homodecamer; pentamer of dimers.</text>
</comment>
<dbReference type="Pfam" id="PF02548">
    <property type="entry name" value="Pantoate_transf"/>
    <property type="match status" value="1"/>
</dbReference>
<comment type="function">
    <text evidence="6 7">Catalyzes the reversible reaction in which hydroxymethyl group from 5,10-methylenetetrahydrofolate is transferred onto alpha-ketoisovalerate to form ketopantoate.</text>
</comment>
<dbReference type="OrthoDB" id="9781789at2"/>
<evidence type="ECO:0000256" key="4">
    <source>
        <dbReference type="ARBA" id="ARBA00022655"/>
    </source>
</evidence>
<keyword evidence="4 7" id="KW-0566">Pantothenate biosynthesis</keyword>
<dbReference type="RefSeq" id="WP_084067389.1">
    <property type="nucleotide sequence ID" value="NZ_FWXY01000004.1"/>
</dbReference>
<protein>
    <recommendedName>
        <fullName evidence="7">3-methyl-2-oxobutanoate hydroxymethyltransferase</fullName>
        <ecNumber evidence="7">2.1.2.11</ecNumber>
    </recommendedName>
    <alternativeName>
        <fullName evidence="7">Ketopantoate hydroxymethyltransferase</fullName>
        <shortName evidence="7">KPHMT</shortName>
    </alternativeName>
</protein>
<name>A0A1W2A5U0_9BACT</name>
<dbReference type="EC" id="2.1.2.11" evidence="7"/>
<dbReference type="GO" id="GO:0008168">
    <property type="term" value="F:methyltransferase activity"/>
    <property type="evidence" value="ECO:0007669"/>
    <property type="project" value="UniProtKB-KW"/>
</dbReference>
<evidence type="ECO:0000256" key="5">
    <source>
        <dbReference type="ARBA" id="ARBA00022679"/>
    </source>
</evidence>
<dbReference type="GO" id="GO:0003864">
    <property type="term" value="F:3-methyl-2-oxobutanoate hydroxymethyltransferase activity"/>
    <property type="evidence" value="ECO:0007669"/>
    <property type="project" value="UniProtKB-UniRule"/>
</dbReference>
<evidence type="ECO:0000256" key="2">
    <source>
        <dbReference type="ARBA" id="ARBA00008676"/>
    </source>
</evidence>
<evidence type="ECO:0000256" key="7">
    <source>
        <dbReference type="HAMAP-Rule" id="MF_00156"/>
    </source>
</evidence>
<dbReference type="SUPFAM" id="SSF51621">
    <property type="entry name" value="Phosphoenolpyruvate/pyruvate domain"/>
    <property type="match status" value="1"/>
</dbReference>
<dbReference type="UniPathway" id="UPA00028">
    <property type="reaction ID" value="UER00003"/>
</dbReference>
<comment type="catalytic activity">
    <reaction evidence="7">
        <text>(6R)-5,10-methylene-5,6,7,8-tetrahydrofolate + 3-methyl-2-oxobutanoate + H2O = 2-dehydropantoate + (6S)-5,6,7,8-tetrahydrofolate</text>
        <dbReference type="Rhea" id="RHEA:11824"/>
        <dbReference type="ChEBI" id="CHEBI:11561"/>
        <dbReference type="ChEBI" id="CHEBI:11851"/>
        <dbReference type="ChEBI" id="CHEBI:15377"/>
        <dbReference type="ChEBI" id="CHEBI:15636"/>
        <dbReference type="ChEBI" id="CHEBI:57453"/>
        <dbReference type="EC" id="2.1.2.11"/>
    </reaction>
</comment>
<dbReference type="PIRSF" id="PIRSF000388">
    <property type="entry name" value="Pantoate_hydroxy_MeTrfase"/>
    <property type="match status" value="1"/>
</dbReference>
<feature type="binding site" evidence="7 10">
    <location>
        <position position="46"/>
    </location>
    <ligand>
        <name>Mg(2+)</name>
        <dbReference type="ChEBI" id="CHEBI:18420"/>
    </ligand>
</feature>
<dbReference type="EMBL" id="FWXY01000004">
    <property type="protein sequence ID" value="SMC56037.1"/>
    <property type="molecule type" value="Genomic_DNA"/>
</dbReference>
<comment type="pathway">
    <text evidence="1 7">Cofactor biosynthesis; (R)-pantothenate biosynthesis; (R)-pantoate from 3-methyl-2-oxobutanoate: step 1/2.</text>
</comment>
<keyword evidence="7 10" id="KW-0479">Metal-binding</keyword>
<dbReference type="Proteomes" id="UP000192418">
    <property type="component" value="Unassembled WGS sequence"/>
</dbReference>
<feature type="active site" description="Proton acceptor" evidence="7 8">
    <location>
        <position position="180"/>
    </location>
</feature>
<feature type="binding site" evidence="7 9">
    <location>
        <begin position="46"/>
        <end position="47"/>
    </location>
    <ligand>
        <name>3-methyl-2-oxobutanoate</name>
        <dbReference type="ChEBI" id="CHEBI:11851"/>
    </ligand>
</feature>
<evidence type="ECO:0000256" key="3">
    <source>
        <dbReference type="ARBA" id="ARBA00011424"/>
    </source>
</evidence>
<feature type="binding site" evidence="7 10">
    <location>
        <position position="117"/>
    </location>
    <ligand>
        <name>Mg(2+)</name>
        <dbReference type="ChEBI" id="CHEBI:18420"/>
    </ligand>
</feature>
<dbReference type="CDD" id="cd06557">
    <property type="entry name" value="KPHMT-like"/>
    <property type="match status" value="1"/>
</dbReference>
<dbReference type="HAMAP" id="MF_00156">
    <property type="entry name" value="PanB"/>
    <property type="match status" value="1"/>
</dbReference>
<dbReference type="PANTHER" id="PTHR20881">
    <property type="entry name" value="3-METHYL-2-OXOBUTANOATE HYDROXYMETHYLTRANSFERASE"/>
    <property type="match status" value="1"/>
</dbReference>
<evidence type="ECO:0000256" key="10">
    <source>
        <dbReference type="PIRSR" id="PIRSR000388-3"/>
    </source>
</evidence>
<sequence>MTSKITTTSLFQMKKEGKKITALTAYDYPFARMVDASGIEMILVGDSLGMVVQGKENTLPVTMDEMLYHTAMVTRACETAMVVGDMPFMSYQSSLDQAVDNAGRFLKEAGAGAVKLEGGADVCDVIKAVASAGIPVQAHIGLTPQSVHQMGGFKVQRDEDRLMADAMEVQSAGAFSVVLEGIPSPIAEKITKALTIPTIGIGAGAHCDGQILVLHDMLGINDRHLPKFVKKFADVHAVAAKGLEDYLNAVRKGEFPTSEFEYK</sequence>